<protein>
    <submittedName>
        <fullName evidence="2">Uncharacterized protein</fullName>
    </submittedName>
</protein>
<dbReference type="KEGG" id="cput:CONPUDRAFT_158807"/>
<proteinExistence type="predicted"/>
<dbReference type="AlphaFoldDB" id="A0A5M3MAN4"/>
<feature type="region of interest" description="Disordered" evidence="1">
    <location>
        <begin position="365"/>
        <end position="384"/>
    </location>
</feature>
<reference evidence="3" key="1">
    <citation type="journal article" date="2012" name="Science">
        <title>The Paleozoic origin of enzymatic lignin decomposition reconstructed from 31 fungal genomes.</title>
        <authorList>
            <person name="Floudas D."/>
            <person name="Binder M."/>
            <person name="Riley R."/>
            <person name="Barry K."/>
            <person name="Blanchette R.A."/>
            <person name="Henrissat B."/>
            <person name="Martinez A.T."/>
            <person name="Otillar R."/>
            <person name="Spatafora J.W."/>
            <person name="Yadav J.S."/>
            <person name="Aerts A."/>
            <person name="Benoit I."/>
            <person name="Boyd A."/>
            <person name="Carlson A."/>
            <person name="Copeland A."/>
            <person name="Coutinho P.M."/>
            <person name="de Vries R.P."/>
            <person name="Ferreira P."/>
            <person name="Findley K."/>
            <person name="Foster B."/>
            <person name="Gaskell J."/>
            <person name="Glotzer D."/>
            <person name="Gorecki P."/>
            <person name="Heitman J."/>
            <person name="Hesse C."/>
            <person name="Hori C."/>
            <person name="Igarashi K."/>
            <person name="Jurgens J.A."/>
            <person name="Kallen N."/>
            <person name="Kersten P."/>
            <person name="Kohler A."/>
            <person name="Kuees U."/>
            <person name="Kumar T.K.A."/>
            <person name="Kuo A."/>
            <person name="LaButti K."/>
            <person name="Larrondo L.F."/>
            <person name="Lindquist E."/>
            <person name="Ling A."/>
            <person name="Lombard V."/>
            <person name="Lucas S."/>
            <person name="Lundell T."/>
            <person name="Martin R."/>
            <person name="McLaughlin D.J."/>
            <person name="Morgenstern I."/>
            <person name="Morin E."/>
            <person name="Murat C."/>
            <person name="Nagy L.G."/>
            <person name="Nolan M."/>
            <person name="Ohm R.A."/>
            <person name="Patyshakuliyeva A."/>
            <person name="Rokas A."/>
            <person name="Ruiz-Duenas F.J."/>
            <person name="Sabat G."/>
            <person name="Salamov A."/>
            <person name="Samejima M."/>
            <person name="Schmutz J."/>
            <person name="Slot J.C."/>
            <person name="St John F."/>
            <person name="Stenlid J."/>
            <person name="Sun H."/>
            <person name="Sun S."/>
            <person name="Syed K."/>
            <person name="Tsang A."/>
            <person name="Wiebenga A."/>
            <person name="Young D."/>
            <person name="Pisabarro A."/>
            <person name="Eastwood D.C."/>
            <person name="Martin F."/>
            <person name="Cullen D."/>
            <person name="Grigoriev I.V."/>
            <person name="Hibbett D.S."/>
        </authorList>
    </citation>
    <scope>NUCLEOTIDE SEQUENCE [LARGE SCALE GENOMIC DNA]</scope>
    <source>
        <strain evidence="3">RWD-64-598 SS2</strain>
    </source>
</reference>
<dbReference type="EMBL" id="JH711587">
    <property type="protein sequence ID" value="EIW76036.1"/>
    <property type="molecule type" value="Genomic_DNA"/>
</dbReference>
<dbReference type="RefSeq" id="XP_007774020.1">
    <property type="nucleotide sequence ID" value="XM_007775830.1"/>
</dbReference>
<sequence>MTPWRATPYHHVPTVDGLNAMERIFRPPDGLADIDDIGKRWEALLLTMSCFDLHRDGDHLTGIPAFHPVTLLHYRLGASRPIRATEEVRRANFEARSTHVESIRHLIHDLITALDRLTGGVSLFLHHPGAVKQNKNVEPENLRVSSYLNPRFLALHPEAHITIAELAQTFIENVACANAKDFRDLRSQHCWPDKGFSDEPSVVNFTSLPIIPKPSASSNNRFVFQGRPRGQLSDSLLYSTTKPPLFTFLPELNNQHDICWNSLDFSGPSSTSQFYLPPCSPSSPAHSLSPIPVVTPIHPSVPVHLSSPPNVETRWQAPVQLDDKASKRIGKMKSGPGFGDSDRVALQGSVCVHFALPPSSPVPPISLSCPGSGEPSSSASSAPNPRFGADQYSVILPFGLCTAAVLDDLSLPDYMHNVCVELLRDYLPSKWQAALEVAFPNLLPDYAGRITQAMFYDTQLIVDLDTADEEALAADP</sequence>
<dbReference type="Proteomes" id="UP000053558">
    <property type="component" value="Unassembled WGS sequence"/>
</dbReference>
<accession>A0A5M3MAN4</accession>
<comment type="caution">
    <text evidence="2">The sequence shown here is derived from an EMBL/GenBank/DDBJ whole genome shotgun (WGS) entry which is preliminary data.</text>
</comment>
<dbReference type="GeneID" id="19203976"/>
<organism evidence="2 3">
    <name type="scientific">Coniophora puteana (strain RWD-64-598)</name>
    <name type="common">Brown rot fungus</name>
    <dbReference type="NCBI Taxonomy" id="741705"/>
    <lineage>
        <taxon>Eukaryota</taxon>
        <taxon>Fungi</taxon>
        <taxon>Dikarya</taxon>
        <taxon>Basidiomycota</taxon>
        <taxon>Agaricomycotina</taxon>
        <taxon>Agaricomycetes</taxon>
        <taxon>Agaricomycetidae</taxon>
        <taxon>Boletales</taxon>
        <taxon>Coniophorineae</taxon>
        <taxon>Coniophoraceae</taxon>
        <taxon>Coniophora</taxon>
    </lineage>
</organism>
<evidence type="ECO:0000256" key="1">
    <source>
        <dbReference type="SAM" id="MobiDB-lite"/>
    </source>
</evidence>
<evidence type="ECO:0000313" key="2">
    <source>
        <dbReference type="EMBL" id="EIW76036.1"/>
    </source>
</evidence>
<gene>
    <name evidence="2" type="ORF">CONPUDRAFT_158807</name>
</gene>
<dbReference type="OrthoDB" id="2690792at2759"/>
<name>A0A5M3MAN4_CONPW</name>
<evidence type="ECO:0000313" key="3">
    <source>
        <dbReference type="Proteomes" id="UP000053558"/>
    </source>
</evidence>
<keyword evidence="3" id="KW-1185">Reference proteome</keyword>